<dbReference type="EMBL" id="LSSM01000258">
    <property type="protein sequence ID" value="OMJ29534.1"/>
    <property type="molecule type" value="Genomic_DNA"/>
</dbReference>
<gene>
    <name evidence="2" type="ORF">AYI69_g965</name>
</gene>
<evidence type="ECO:0000256" key="1">
    <source>
        <dbReference type="SAM" id="MobiDB-lite"/>
    </source>
</evidence>
<proteinExistence type="predicted"/>
<keyword evidence="3" id="KW-1185">Reference proteome</keyword>
<protein>
    <submittedName>
        <fullName evidence="2">Uncharacterized protein</fullName>
    </submittedName>
</protein>
<comment type="caution">
    <text evidence="2">The sequence shown here is derived from an EMBL/GenBank/DDBJ whole genome shotgun (WGS) entry which is preliminary data.</text>
</comment>
<dbReference type="AlphaFoldDB" id="A0A1R1YRL6"/>
<organism evidence="2 3">
    <name type="scientific">Smittium culicis</name>
    <dbReference type="NCBI Taxonomy" id="133412"/>
    <lineage>
        <taxon>Eukaryota</taxon>
        <taxon>Fungi</taxon>
        <taxon>Fungi incertae sedis</taxon>
        <taxon>Zoopagomycota</taxon>
        <taxon>Kickxellomycotina</taxon>
        <taxon>Harpellomycetes</taxon>
        <taxon>Harpellales</taxon>
        <taxon>Legeriomycetaceae</taxon>
        <taxon>Smittium</taxon>
    </lineage>
</organism>
<evidence type="ECO:0000313" key="2">
    <source>
        <dbReference type="EMBL" id="OMJ29534.1"/>
    </source>
</evidence>
<feature type="compositionally biased region" description="Polar residues" evidence="1">
    <location>
        <begin position="1"/>
        <end position="10"/>
    </location>
</feature>
<sequence length="138" mass="15268">MENQESINDNIKQEVSDLGTNPGCVKLPLRSNNQNVSPENSPDSDLDCLFDKYNIIQNYNTAVDINQRFSTEEMGGNKKKRRDMLIGGPSSIGDSGEVSQPNAKKREAKAQNTSAQNWKNGKGGVNSNAHQIHENMNF</sequence>
<name>A0A1R1YRL6_9FUNG</name>
<feature type="compositionally biased region" description="Polar residues" evidence="1">
    <location>
        <begin position="110"/>
        <end position="138"/>
    </location>
</feature>
<accession>A0A1R1YRL6</accession>
<feature type="region of interest" description="Disordered" evidence="1">
    <location>
        <begin position="73"/>
        <end position="138"/>
    </location>
</feature>
<evidence type="ECO:0000313" key="3">
    <source>
        <dbReference type="Proteomes" id="UP000187429"/>
    </source>
</evidence>
<dbReference type="OrthoDB" id="8939548at2759"/>
<reference evidence="3" key="1">
    <citation type="submission" date="2017-01" db="EMBL/GenBank/DDBJ databases">
        <authorList>
            <person name="Wang Y."/>
            <person name="White M."/>
            <person name="Kvist S."/>
            <person name="Moncalvo J.-M."/>
        </authorList>
    </citation>
    <scope>NUCLEOTIDE SEQUENCE [LARGE SCALE GENOMIC DNA]</scope>
    <source>
        <strain evidence="3">ID-206-W2</strain>
    </source>
</reference>
<dbReference type="Proteomes" id="UP000187429">
    <property type="component" value="Unassembled WGS sequence"/>
</dbReference>
<feature type="region of interest" description="Disordered" evidence="1">
    <location>
        <begin position="1"/>
        <end position="22"/>
    </location>
</feature>